<evidence type="ECO:0000313" key="1">
    <source>
        <dbReference type="EMBL" id="MBB4963114.1"/>
    </source>
</evidence>
<dbReference type="GO" id="GO:0016787">
    <property type="term" value="F:hydrolase activity"/>
    <property type="evidence" value="ECO:0007669"/>
    <property type="project" value="UniProtKB-KW"/>
</dbReference>
<dbReference type="SFLD" id="SFLDS00003">
    <property type="entry name" value="Haloacid_Dehalogenase"/>
    <property type="match status" value="1"/>
</dbReference>
<dbReference type="Gene3D" id="3.40.50.1000">
    <property type="entry name" value="HAD superfamily/HAD-like"/>
    <property type="match status" value="1"/>
</dbReference>
<dbReference type="PANTHER" id="PTHR43611">
    <property type="entry name" value="ALPHA-D-GLUCOSE 1-PHOSPHATE PHOSPHATASE"/>
    <property type="match status" value="1"/>
</dbReference>
<keyword evidence="2" id="KW-1185">Reference proteome</keyword>
<dbReference type="PANTHER" id="PTHR43611:SF3">
    <property type="entry name" value="FLAVIN MONONUCLEOTIDE HYDROLASE 1, CHLOROPLATIC"/>
    <property type="match status" value="1"/>
</dbReference>
<dbReference type="Pfam" id="PF00702">
    <property type="entry name" value="Hydrolase"/>
    <property type="match status" value="1"/>
</dbReference>
<dbReference type="InterPro" id="IPR006439">
    <property type="entry name" value="HAD-SF_hydro_IA"/>
</dbReference>
<dbReference type="SFLD" id="SFLDG01129">
    <property type="entry name" value="C1.5:_HAD__Beta-PGM__Phosphata"/>
    <property type="match status" value="1"/>
</dbReference>
<dbReference type="PRINTS" id="PR00413">
    <property type="entry name" value="HADHALOGNASE"/>
</dbReference>
<dbReference type="SUPFAM" id="SSF56784">
    <property type="entry name" value="HAD-like"/>
    <property type="match status" value="1"/>
</dbReference>
<accession>A0A7W7SY67</accession>
<dbReference type="NCBIfam" id="TIGR01509">
    <property type="entry name" value="HAD-SF-IA-v3"/>
    <property type="match status" value="1"/>
</dbReference>
<sequence>MTPKVLLLDLDGVLRRFGSDDAIEDAHGLPRGRLAEVAFGLAGPALVGADTDAAWRALVRGRLVADGLSADVARSAVAAWSRVGELVPEAIALVRRVRCRVAVLTNATDRLPVDLARLGLDREVDAVVSSAVIGAVKPAPEAYLRALDLLGVEAADVVFCDDKAENAAGARAVGIDGVHTPDYPALEAAVADRGLLGPLLLVLHDRDEAVAAARELADGGWAPALVHKDLLAGEDDVEDADWVVELATGPDGRSAHRHRDLLETVADRVDGFVTD</sequence>
<protein>
    <submittedName>
        <fullName evidence="1">HAD superfamily hydrolase (TIGR01509 family)</fullName>
    </submittedName>
</protein>
<keyword evidence="1" id="KW-0378">Hydrolase</keyword>
<dbReference type="AlphaFoldDB" id="A0A7W7SY67"/>
<dbReference type="InterPro" id="IPR023214">
    <property type="entry name" value="HAD_sf"/>
</dbReference>
<evidence type="ECO:0000313" key="2">
    <source>
        <dbReference type="Proteomes" id="UP000542674"/>
    </source>
</evidence>
<comment type="caution">
    <text evidence="1">The sequence shown here is derived from an EMBL/GenBank/DDBJ whole genome shotgun (WGS) entry which is preliminary data.</text>
</comment>
<dbReference type="Proteomes" id="UP000542674">
    <property type="component" value="Unassembled WGS sequence"/>
</dbReference>
<dbReference type="RefSeq" id="WP_184665940.1">
    <property type="nucleotide sequence ID" value="NZ_BAABAI010000004.1"/>
</dbReference>
<organism evidence="1 2">
    <name type="scientific">Saccharothrix violaceirubra</name>
    <dbReference type="NCBI Taxonomy" id="413306"/>
    <lineage>
        <taxon>Bacteria</taxon>
        <taxon>Bacillati</taxon>
        <taxon>Actinomycetota</taxon>
        <taxon>Actinomycetes</taxon>
        <taxon>Pseudonocardiales</taxon>
        <taxon>Pseudonocardiaceae</taxon>
        <taxon>Saccharothrix</taxon>
    </lineage>
</organism>
<reference evidence="1 2" key="1">
    <citation type="submission" date="2020-08" db="EMBL/GenBank/DDBJ databases">
        <title>Sequencing the genomes of 1000 actinobacteria strains.</title>
        <authorList>
            <person name="Klenk H.-P."/>
        </authorList>
    </citation>
    <scope>NUCLEOTIDE SEQUENCE [LARGE SCALE GENOMIC DNA]</scope>
    <source>
        <strain evidence="1 2">DSM 45084</strain>
    </source>
</reference>
<gene>
    <name evidence="1" type="ORF">F4559_000473</name>
</gene>
<name>A0A7W7SY67_9PSEU</name>
<dbReference type="EMBL" id="JACHJS010000001">
    <property type="protein sequence ID" value="MBB4963114.1"/>
    <property type="molecule type" value="Genomic_DNA"/>
</dbReference>
<dbReference type="InterPro" id="IPR036412">
    <property type="entry name" value="HAD-like_sf"/>
</dbReference>
<proteinExistence type="predicted"/>